<reference evidence="2 3" key="1">
    <citation type="journal article" date="2020" name="Syst. Appl. Microbiol.">
        <title>Alienimonas chondri sp. nov., a novel planctomycete isolated from the biofilm of the red alga Chondrus crispus.</title>
        <authorList>
            <person name="Vitorino I."/>
            <person name="Albuquerque L."/>
            <person name="Wiegand S."/>
            <person name="Kallscheuer N."/>
            <person name="da Costa M.S."/>
            <person name="Lobo-da-Cunha A."/>
            <person name="Jogler C."/>
            <person name="Lage O.M."/>
        </authorList>
    </citation>
    <scope>NUCLEOTIDE SEQUENCE [LARGE SCALE GENOMIC DNA]</scope>
    <source>
        <strain evidence="2 3">LzC2</strain>
    </source>
</reference>
<dbReference type="Gene3D" id="3.30.420.10">
    <property type="entry name" value="Ribonuclease H-like superfamily/Ribonuclease H"/>
    <property type="match status" value="1"/>
</dbReference>
<dbReference type="SUPFAM" id="SSF53098">
    <property type="entry name" value="Ribonuclease H-like"/>
    <property type="match status" value="1"/>
</dbReference>
<evidence type="ECO:0000313" key="3">
    <source>
        <dbReference type="Proteomes" id="UP000609651"/>
    </source>
</evidence>
<sequence>MPEPVSHLVFDVEAVGDGDLVSRVHYPHADLAPADALERYRKELLEKKGSDVLPVTFVRPCAVAVAKVGPDGSLLGLSSLDAPRFDPSAMVKQFWDGWKYYRQPTLVTFNGRGYDLPVMELNAYRDGLSLPEWFKDTGPSYQQPRNRYNGGAHLDLMEVLSNYGAARLSGGLNLLANLLGKPGKTWMDGSKVQGVHDAGGDDEINRYCRCDVLDTYFVFLRTRVLTGRLTLEQEQDRVAAAKAWLEERRDEDEACGFYLDHWGDWQPPEND</sequence>
<accession>A0ABX1VJA7</accession>
<protein>
    <recommendedName>
        <fullName evidence="1">Predicted 3'-5' exonuclease PolB-like domain-containing protein</fullName>
    </recommendedName>
</protein>
<comment type="caution">
    <text evidence="2">The sequence shown here is derived from an EMBL/GenBank/DDBJ whole genome shotgun (WGS) entry which is preliminary data.</text>
</comment>
<evidence type="ECO:0000259" key="1">
    <source>
        <dbReference type="Pfam" id="PF10108"/>
    </source>
</evidence>
<feature type="domain" description="Predicted 3'-5' exonuclease PolB-like" evidence="1">
    <location>
        <begin position="51"/>
        <end position="262"/>
    </location>
</feature>
<keyword evidence="3" id="KW-1185">Reference proteome</keyword>
<dbReference type="InterPro" id="IPR019288">
    <property type="entry name" value="3'-5'_exonuclease_PolB-like"/>
</dbReference>
<dbReference type="RefSeq" id="WP_315854748.1">
    <property type="nucleotide sequence ID" value="NZ_WTPX01000176.1"/>
</dbReference>
<dbReference type="InterPro" id="IPR012337">
    <property type="entry name" value="RNaseH-like_sf"/>
</dbReference>
<organism evidence="2 3">
    <name type="scientific">Alienimonas chondri</name>
    <dbReference type="NCBI Taxonomy" id="2681879"/>
    <lineage>
        <taxon>Bacteria</taxon>
        <taxon>Pseudomonadati</taxon>
        <taxon>Planctomycetota</taxon>
        <taxon>Planctomycetia</taxon>
        <taxon>Planctomycetales</taxon>
        <taxon>Planctomycetaceae</taxon>
        <taxon>Alienimonas</taxon>
    </lineage>
</organism>
<dbReference type="EMBL" id="WTPX01000176">
    <property type="protein sequence ID" value="NNJ27635.1"/>
    <property type="molecule type" value="Genomic_DNA"/>
</dbReference>
<evidence type="ECO:0000313" key="2">
    <source>
        <dbReference type="EMBL" id="NNJ27635.1"/>
    </source>
</evidence>
<dbReference type="InterPro" id="IPR036397">
    <property type="entry name" value="RNaseH_sf"/>
</dbReference>
<gene>
    <name evidence="2" type="ORF">LzC2_37420</name>
</gene>
<dbReference type="Proteomes" id="UP000609651">
    <property type="component" value="Unassembled WGS sequence"/>
</dbReference>
<name>A0ABX1VJA7_9PLAN</name>
<dbReference type="Pfam" id="PF10108">
    <property type="entry name" value="DNA_pol_B_exo2"/>
    <property type="match status" value="1"/>
</dbReference>
<proteinExistence type="predicted"/>